<protein>
    <submittedName>
        <fullName evidence="1">Uncharacterized protein</fullName>
    </submittedName>
</protein>
<dbReference type="STRING" id="748224.HMPREF9436_03070"/>
<dbReference type="HOGENOM" id="CLU_2436422_0_0_9"/>
<organism evidence="1 2">
    <name type="scientific">Faecalibacterium cf. prausnitzii KLE1255</name>
    <dbReference type="NCBI Taxonomy" id="748224"/>
    <lineage>
        <taxon>Bacteria</taxon>
        <taxon>Bacillati</taxon>
        <taxon>Bacillota</taxon>
        <taxon>Clostridia</taxon>
        <taxon>Eubacteriales</taxon>
        <taxon>Oscillospiraceae</taxon>
        <taxon>Faecalibacterium</taxon>
    </lineage>
</organism>
<gene>
    <name evidence="1" type="ORF">HMPREF9436_03070</name>
</gene>
<name>E2ZMZ2_9FIRM</name>
<sequence length="90" mass="10597">MGIGGQRMKDEDYAKMIHGMMEAREKERMLGIRVLIIAHNAYKFQGCAQIYRNYLPQHIAIHVRKQYLEEKRKRAAMPILTITEKIPPEK</sequence>
<dbReference type="EMBL" id="AECU01000219">
    <property type="protein sequence ID" value="EFQ05448.1"/>
    <property type="molecule type" value="Genomic_DNA"/>
</dbReference>
<evidence type="ECO:0000313" key="1">
    <source>
        <dbReference type="EMBL" id="EFQ05448.1"/>
    </source>
</evidence>
<reference evidence="1 2" key="1">
    <citation type="submission" date="2010-08" db="EMBL/GenBank/DDBJ databases">
        <authorList>
            <person name="Weinstock G."/>
            <person name="Sodergren E."/>
            <person name="Clifton S."/>
            <person name="Fulton L."/>
            <person name="Fulton B."/>
            <person name="Courtney L."/>
            <person name="Fronick C."/>
            <person name="Harrison M."/>
            <person name="Strong C."/>
            <person name="Farmer C."/>
            <person name="Delahaunty K."/>
            <person name="Markovic C."/>
            <person name="Hall O."/>
            <person name="Minx P."/>
            <person name="Tomlinson C."/>
            <person name="Mitreva M."/>
            <person name="Hou S."/>
            <person name="Chen J."/>
            <person name="Wollam A."/>
            <person name="Pepin K.H."/>
            <person name="Johnson M."/>
            <person name="Bhonagiri V."/>
            <person name="Zhang X."/>
            <person name="Suruliraj S."/>
            <person name="Warren W."/>
            <person name="Chinwalla A."/>
            <person name="Mardis E.R."/>
            <person name="Wilson R.K."/>
        </authorList>
    </citation>
    <scope>NUCLEOTIDE SEQUENCE [LARGE SCALE GENOMIC DNA]</scope>
    <source>
        <strain evidence="1 2">KLE1255</strain>
    </source>
</reference>
<dbReference type="Proteomes" id="UP000006028">
    <property type="component" value="Unassembled WGS sequence"/>
</dbReference>
<dbReference type="AlphaFoldDB" id="E2ZMZ2"/>
<proteinExistence type="predicted"/>
<dbReference type="BioCyc" id="FCF748224-HMP:GTSS-2670-MONOMER"/>
<comment type="caution">
    <text evidence="1">The sequence shown here is derived from an EMBL/GenBank/DDBJ whole genome shotgun (WGS) entry which is preliminary data.</text>
</comment>
<accession>E2ZMZ2</accession>
<evidence type="ECO:0000313" key="2">
    <source>
        <dbReference type="Proteomes" id="UP000006028"/>
    </source>
</evidence>